<reference evidence="1 2" key="1">
    <citation type="journal article" date="2014" name="Genome Announc.">
        <title>Draft Genome Sequence of Bacteroides reticulotermitis Strain JCM 10512T, Isolated from the Gut of a Termite.</title>
        <authorList>
            <person name="Yuki M."/>
            <person name="Oshima K."/>
            <person name="Suda W."/>
            <person name="Sakamoto M."/>
            <person name="Iida T."/>
            <person name="Hattori M."/>
            <person name="Ohkuma M."/>
        </authorList>
    </citation>
    <scope>NUCLEOTIDE SEQUENCE [LARGE SCALE GENOMIC DNA]</scope>
    <source>
        <strain evidence="1 2">JCM 10512</strain>
    </source>
</reference>
<evidence type="ECO:0000313" key="2">
    <source>
        <dbReference type="Proteomes" id="UP000019131"/>
    </source>
</evidence>
<name>W4UNL9_9BACE</name>
<accession>W4UNL9</accession>
<gene>
    <name evidence="1" type="ORF">JCM10512_1000</name>
</gene>
<sequence length="184" mass="21165">MLKSAFVCLSVSKYVMILCIRYSKNSTFNRKVSNPEYRPDFYDLYGATGPQRVQDATNNQSFIHGFPHSSMRFHPATYQDTEHDIYSYNLPSGKSGKFIWKATGNNDNEWKAYTMPYEPIIAAPAGITDENGVLYRFGEQQFVDHDKNGNITTWHLTSIISQNRQDVILIDYVRCGKITNVREN</sequence>
<dbReference type="STRING" id="1445607.JCM10512_1000"/>
<keyword evidence="2" id="KW-1185">Reference proteome</keyword>
<organism evidence="1 2">
    <name type="scientific">Bacteroides reticulotermitis JCM 10512</name>
    <dbReference type="NCBI Taxonomy" id="1445607"/>
    <lineage>
        <taxon>Bacteria</taxon>
        <taxon>Pseudomonadati</taxon>
        <taxon>Bacteroidota</taxon>
        <taxon>Bacteroidia</taxon>
        <taxon>Bacteroidales</taxon>
        <taxon>Bacteroidaceae</taxon>
        <taxon>Bacteroides</taxon>
    </lineage>
</organism>
<proteinExistence type="predicted"/>
<dbReference type="AlphaFoldDB" id="W4UNL9"/>
<dbReference type="Proteomes" id="UP000019131">
    <property type="component" value="Unassembled WGS sequence"/>
</dbReference>
<protein>
    <submittedName>
        <fullName evidence="1">Uncharacterized protein</fullName>
    </submittedName>
</protein>
<comment type="caution">
    <text evidence="1">The sequence shown here is derived from an EMBL/GenBank/DDBJ whole genome shotgun (WGS) entry which is preliminary data.</text>
</comment>
<evidence type="ECO:0000313" key="1">
    <source>
        <dbReference type="EMBL" id="GAE82770.1"/>
    </source>
</evidence>
<dbReference type="EMBL" id="BAIV01000005">
    <property type="protein sequence ID" value="GAE82770.1"/>
    <property type="molecule type" value="Genomic_DNA"/>
</dbReference>